<sequence length="230" mass="26557">MSQIVIFERLRNVVDKRDIERNSALMRQRSNIRRSVDGTCRAKTGVNVMGSISRRVRSPRTSCAHGSDWSRRSVLMQSVRSERVGKTCARIGGGYRLAPAEPRLSTSIERSNVSTRAPRFIRFGHGAPASPIVQYLHRGTLRTAEKISRRSEDQIIPIIDPPDQYAAASLAQAYLSDNDYRNPLPMRRRRTTISTRLSRLLDMHACRRRTSTFRRVLNFKDSRRFFRFRH</sequence>
<dbReference type="EMBL" id="CP000572">
    <property type="protein sequence ID" value="ABN89948.1"/>
    <property type="molecule type" value="Genomic_DNA"/>
</dbReference>
<dbReference type="HOGENOM" id="CLU_091614_0_0_4"/>
<evidence type="ECO:0000313" key="1">
    <source>
        <dbReference type="EMBL" id="ABN89948.1"/>
    </source>
</evidence>
<dbReference type="AlphaFoldDB" id="A3NY54"/>
<dbReference type="RefSeq" id="WP_004534052.1">
    <property type="nucleotide sequence ID" value="NC_009076.1"/>
</dbReference>
<accession>A3NY54</accession>
<protein>
    <submittedName>
        <fullName evidence="1">Uncharacterized protein</fullName>
    </submittedName>
</protein>
<dbReference type="GeneID" id="93061174"/>
<gene>
    <name evidence="1" type="ordered locus">BURPS1106A_3035</name>
</gene>
<reference evidence="1 2" key="1">
    <citation type="submission" date="2007-02" db="EMBL/GenBank/DDBJ databases">
        <authorList>
            <person name="DeShazer D."/>
            <person name="Woods D.E."/>
            <person name="Nierman W.C."/>
        </authorList>
    </citation>
    <scope>NUCLEOTIDE SEQUENCE [LARGE SCALE GENOMIC DNA]</scope>
    <source>
        <strain evidence="1 2">1106a</strain>
    </source>
</reference>
<name>A3NY54_BURP0</name>
<dbReference type="Proteomes" id="UP000006738">
    <property type="component" value="Chromosome I"/>
</dbReference>
<proteinExistence type="predicted"/>
<organism evidence="1 2">
    <name type="scientific">Burkholderia pseudomallei (strain 1106a)</name>
    <dbReference type="NCBI Taxonomy" id="357348"/>
    <lineage>
        <taxon>Bacteria</taxon>
        <taxon>Pseudomonadati</taxon>
        <taxon>Pseudomonadota</taxon>
        <taxon>Betaproteobacteria</taxon>
        <taxon>Burkholderiales</taxon>
        <taxon>Burkholderiaceae</taxon>
        <taxon>Burkholderia</taxon>
        <taxon>pseudomallei group</taxon>
    </lineage>
</organism>
<evidence type="ECO:0000313" key="2">
    <source>
        <dbReference type="Proteomes" id="UP000006738"/>
    </source>
</evidence>
<dbReference type="KEGG" id="bpl:BURPS1106A_3035"/>